<dbReference type="InterPro" id="IPR045001">
    <property type="entry name" value="DRG"/>
</dbReference>
<dbReference type="PROSITE" id="PS00905">
    <property type="entry name" value="GTP1_OBG"/>
    <property type="match status" value="1"/>
</dbReference>
<dbReference type="CDD" id="cd01896">
    <property type="entry name" value="DRG"/>
    <property type="match status" value="1"/>
</dbReference>
<dbReference type="Pfam" id="PF02824">
    <property type="entry name" value="TGS"/>
    <property type="match status" value="1"/>
</dbReference>
<dbReference type="InterPro" id="IPR012675">
    <property type="entry name" value="Beta-grasp_dom_sf"/>
</dbReference>
<dbReference type="PROSITE" id="PS51710">
    <property type="entry name" value="G_OBG"/>
    <property type="match status" value="1"/>
</dbReference>
<dbReference type="InterPro" id="IPR004095">
    <property type="entry name" value="TGS"/>
</dbReference>
<feature type="domain" description="TGS" evidence="4">
    <location>
        <begin position="304"/>
        <end position="379"/>
    </location>
</feature>
<accession>D5VTN7</accession>
<dbReference type="FunFam" id="3.10.20.30:FF:000016">
    <property type="entry name" value="Developmentally-regulated GTP-binding protein 2"/>
    <property type="match status" value="1"/>
</dbReference>
<keyword evidence="1" id="KW-0547">Nucleotide-binding</keyword>
<dbReference type="GO" id="GO:0003924">
    <property type="term" value="F:GTPase activity"/>
    <property type="evidence" value="ECO:0007669"/>
    <property type="project" value="InterPro"/>
</dbReference>
<evidence type="ECO:0000313" key="5">
    <source>
        <dbReference type="EMBL" id="ADG13940.1"/>
    </source>
</evidence>
<evidence type="ECO:0000256" key="1">
    <source>
        <dbReference type="ARBA" id="ARBA00022741"/>
    </source>
</evidence>
<dbReference type="AlphaFoldDB" id="D5VTN7"/>
<sequence>MEKLQYIKKFGESYMDIAEEIRRIEEELKKTPYNKATQKHIARLKAKLAKLREKAQSRSGGGGGKGYAVKKSGDATAAFVGFPSVGKSTLLNKLTNANSEVGAYAFTTLTIVPGVLEYKGAKIQLLDAPGIIVGASSGKGRGTEVLSAVRSADLILLTVDIYTLEHLPVIERELYNVGIRLDQKPPDVKIKVKDRGGINVTSTVPLTKIDKDTIEAILNEYRIHNADVVIREDISVEQFIDVVAGNRVYIPSLVVVNKIDLADEEYLKYIEERLKEFGKDYVLVSGNKEINLDLLKEKIYNKLGFIKIYLKPQGKKPDFDEPLIMRKGATVKDVCEKLHRDFVKNFRYALVWGKSVKYPGQRVGLDHKLEDEDILTIVIKRS</sequence>
<organism evidence="5 6">
    <name type="scientific">Methanocaldococcus infernus (strain DSM 11812 / JCM 15783 / ME)</name>
    <dbReference type="NCBI Taxonomy" id="573063"/>
    <lineage>
        <taxon>Archaea</taxon>
        <taxon>Methanobacteriati</taxon>
        <taxon>Methanobacteriota</taxon>
        <taxon>Methanomada group</taxon>
        <taxon>Methanococci</taxon>
        <taxon>Methanococcales</taxon>
        <taxon>Methanocaldococcaceae</taxon>
        <taxon>Methanocaldococcus</taxon>
    </lineage>
</organism>
<keyword evidence="2" id="KW-0342">GTP-binding</keyword>
<keyword evidence="6" id="KW-1185">Reference proteome</keyword>
<dbReference type="PRINTS" id="PR00326">
    <property type="entry name" value="GTP1OBG"/>
</dbReference>
<evidence type="ECO:0000313" key="6">
    <source>
        <dbReference type="Proteomes" id="UP000002061"/>
    </source>
</evidence>
<dbReference type="InterPro" id="IPR006074">
    <property type="entry name" value="GTP1-OBG_CS"/>
</dbReference>
<dbReference type="NCBIfam" id="TIGR00231">
    <property type="entry name" value="small_GTP"/>
    <property type="match status" value="1"/>
</dbReference>
<dbReference type="Pfam" id="PF01926">
    <property type="entry name" value="MMR_HSR1"/>
    <property type="match status" value="1"/>
</dbReference>
<dbReference type="InterPro" id="IPR006073">
    <property type="entry name" value="GTP-bd"/>
</dbReference>
<name>D5VTN7_METIM</name>
<gene>
    <name evidence="5" type="ordered locus">Metin_1290</name>
</gene>
<proteinExistence type="predicted"/>
<dbReference type="Gene3D" id="3.10.20.30">
    <property type="match status" value="1"/>
</dbReference>
<dbReference type="InterPro" id="IPR027417">
    <property type="entry name" value="P-loop_NTPase"/>
</dbReference>
<dbReference type="KEGG" id="mif:Metin_1290"/>
<protein>
    <submittedName>
        <fullName evidence="5">Small GTP-binding protein</fullName>
    </submittedName>
</protein>
<dbReference type="Pfam" id="PF16897">
    <property type="entry name" value="MMR_HSR1_Xtn"/>
    <property type="match status" value="1"/>
</dbReference>
<dbReference type="SUPFAM" id="SSF52540">
    <property type="entry name" value="P-loop containing nucleoside triphosphate hydrolases"/>
    <property type="match status" value="1"/>
</dbReference>
<dbReference type="HOGENOM" id="CLU_044997_0_0_2"/>
<dbReference type="Proteomes" id="UP000002061">
    <property type="component" value="Chromosome"/>
</dbReference>
<feature type="domain" description="OBG-type G" evidence="3">
    <location>
        <begin position="75"/>
        <end position="304"/>
    </location>
</feature>
<dbReference type="InterPro" id="IPR005225">
    <property type="entry name" value="Small_GTP-bd"/>
</dbReference>
<dbReference type="InterPro" id="IPR031167">
    <property type="entry name" value="G_OBG"/>
</dbReference>
<dbReference type="EMBL" id="CP002009">
    <property type="protein sequence ID" value="ADG13940.1"/>
    <property type="molecule type" value="Genomic_DNA"/>
</dbReference>
<dbReference type="GO" id="GO:0005525">
    <property type="term" value="F:GTP binding"/>
    <property type="evidence" value="ECO:0007669"/>
    <property type="project" value="UniProtKB-KW"/>
</dbReference>
<evidence type="ECO:0000259" key="4">
    <source>
        <dbReference type="PROSITE" id="PS51880"/>
    </source>
</evidence>
<dbReference type="eggNOG" id="arCOG00358">
    <property type="taxonomic scope" value="Archaea"/>
</dbReference>
<dbReference type="CDD" id="cd01666">
    <property type="entry name" value="TGS_DRG"/>
    <property type="match status" value="1"/>
</dbReference>
<dbReference type="PROSITE" id="PS51880">
    <property type="entry name" value="TGS"/>
    <property type="match status" value="1"/>
</dbReference>
<evidence type="ECO:0000256" key="2">
    <source>
        <dbReference type="ARBA" id="ARBA00023134"/>
    </source>
</evidence>
<dbReference type="Gene3D" id="6.10.140.1070">
    <property type="match status" value="1"/>
</dbReference>
<dbReference type="STRING" id="573063.Metin_1290"/>
<dbReference type="Gene3D" id="3.40.50.300">
    <property type="entry name" value="P-loop containing nucleotide triphosphate hydrolases"/>
    <property type="match status" value="1"/>
</dbReference>
<dbReference type="PANTHER" id="PTHR43127">
    <property type="entry name" value="DEVELOPMENTALLY-REGULATED GTP-BINDING PROTEIN 2"/>
    <property type="match status" value="1"/>
</dbReference>
<reference evidence="5" key="1">
    <citation type="submission" date="2010-04" db="EMBL/GenBank/DDBJ databases">
        <title>Complete sequence of Methanocaldococcus infernus ME.</title>
        <authorList>
            <consortium name="US DOE Joint Genome Institute"/>
            <person name="Lucas S."/>
            <person name="Copeland A."/>
            <person name="Lapidus A."/>
            <person name="Cheng J.-F."/>
            <person name="Bruce D."/>
            <person name="Goodwin L."/>
            <person name="Pitluck S."/>
            <person name="Munk A.C."/>
            <person name="Detter J.C."/>
            <person name="Han C."/>
            <person name="Tapia R."/>
            <person name="Land M."/>
            <person name="Hauser L."/>
            <person name="Kyrpides N."/>
            <person name="Mikhailova N."/>
            <person name="Sieprawska-Lupa M."/>
            <person name="Whitman W.B."/>
            <person name="Woyke T."/>
        </authorList>
    </citation>
    <scope>NUCLEOTIDE SEQUENCE [LARGE SCALE GENOMIC DNA]</scope>
    <source>
        <strain evidence="5">ME</strain>
    </source>
</reference>
<evidence type="ECO:0000259" key="3">
    <source>
        <dbReference type="PROSITE" id="PS51710"/>
    </source>
</evidence>
<dbReference type="InterPro" id="IPR031662">
    <property type="entry name" value="GTP-binding_2"/>
</dbReference>